<feature type="domain" description="Calcineurin-like phosphoesterase" evidence="1">
    <location>
        <begin position="12"/>
        <end position="180"/>
    </location>
</feature>
<dbReference type="Proteomes" id="UP000005801">
    <property type="component" value="Unassembled WGS sequence"/>
</dbReference>
<dbReference type="InterPro" id="IPR029052">
    <property type="entry name" value="Metallo-depent_PP-like"/>
</dbReference>
<sequence>MPDSRPDHLRLVLISDTHGHDDFPVPPGDVLIHAGDGCKRGSLDEARAWGDFLRAQPHPHKIVVAGNHDRCFESQLDEAAGHFHDLTFLHDSGSELDGLGVWGSPWQPWFLNWAFNLQRGPELAEKWALIPETTDILVTHGPPMGVLDQTVTGEAVGCADLMARLEVVRPRVHVFGHIHEGYGTAHVDHGAGPGTLCVNASTCTLAYRATNPAVVVDLPLDRSLPARVV</sequence>
<dbReference type="SUPFAM" id="SSF56300">
    <property type="entry name" value="Metallo-dependent phosphatases"/>
    <property type="match status" value="1"/>
</dbReference>
<dbReference type="AlphaFoldDB" id="A6FYG9"/>
<dbReference type="Gene3D" id="3.60.21.10">
    <property type="match status" value="1"/>
</dbReference>
<reference evidence="2 3" key="1">
    <citation type="submission" date="2007-06" db="EMBL/GenBank/DDBJ databases">
        <authorList>
            <person name="Shimkets L."/>
            <person name="Ferriera S."/>
            <person name="Johnson J."/>
            <person name="Kravitz S."/>
            <person name="Beeson K."/>
            <person name="Sutton G."/>
            <person name="Rogers Y.-H."/>
            <person name="Friedman R."/>
            <person name="Frazier M."/>
            <person name="Venter J.C."/>
        </authorList>
    </citation>
    <scope>NUCLEOTIDE SEQUENCE [LARGE SCALE GENOMIC DNA]</scope>
    <source>
        <strain evidence="2 3">SIR-1</strain>
    </source>
</reference>
<evidence type="ECO:0000313" key="2">
    <source>
        <dbReference type="EMBL" id="EDM81241.1"/>
    </source>
</evidence>
<dbReference type="PANTHER" id="PTHR12905:SF0">
    <property type="entry name" value="CALCINEURIN-LIKE PHOSPHOESTERASE DOMAIN-CONTAINING PROTEIN"/>
    <property type="match status" value="1"/>
</dbReference>
<dbReference type="STRING" id="391625.PPSIR1_40195"/>
<dbReference type="OrthoDB" id="332939at2"/>
<gene>
    <name evidence="2" type="ORF">PPSIR1_40195</name>
</gene>
<proteinExistence type="predicted"/>
<dbReference type="CDD" id="cd07379">
    <property type="entry name" value="MPP_239FB"/>
    <property type="match status" value="1"/>
</dbReference>
<dbReference type="PANTHER" id="PTHR12905">
    <property type="entry name" value="METALLOPHOSPHOESTERASE"/>
    <property type="match status" value="1"/>
</dbReference>
<accession>A6FYG9</accession>
<keyword evidence="3" id="KW-1185">Reference proteome</keyword>
<dbReference type="Pfam" id="PF00149">
    <property type="entry name" value="Metallophos"/>
    <property type="match status" value="1"/>
</dbReference>
<evidence type="ECO:0000259" key="1">
    <source>
        <dbReference type="Pfam" id="PF00149"/>
    </source>
</evidence>
<dbReference type="InterPro" id="IPR004843">
    <property type="entry name" value="Calcineurin-like_PHP"/>
</dbReference>
<dbReference type="RefSeq" id="WP_006969518.1">
    <property type="nucleotide sequence ID" value="NZ_ABCS01000004.1"/>
</dbReference>
<evidence type="ECO:0000313" key="3">
    <source>
        <dbReference type="Proteomes" id="UP000005801"/>
    </source>
</evidence>
<name>A6FYG9_9BACT</name>
<organism evidence="2 3">
    <name type="scientific">Plesiocystis pacifica SIR-1</name>
    <dbReference type="NCBI Taxonomy" id="391625"/>
    <lineage>
        <taxon>Bacteria</taxon>
        <taxon>Pseudomonadati</taxon>
        <taxon>Myxococcota</taxon>
        <taxon>Polyangia</taxon>
        <taxon>Nannocystales</taxon>
        <taxon>Nannocystaceae</taxon>
        <taxon>Plesiocystis</taxon>
    </lineage>
</organism>
<comment type="caution">
    <text evidence="2">The sequence shown here is derived from an EMBL/GenBank/DDBJ whole genome shotgun (WGS) entry which is preliminary data.</text>
</comment>
<dbReference type="InterPro" id="IPR051693">
    <property type="entry name" value="UPF0046_metallophosphoest"/>
</dbReference>
<protein>
    <submittedName>
        <fullName evidence="2">Predicted phosphoesterase</fullName>
    </submittedName>
</protein>
<dbReference type="GO" id="GO:0016787">
    <property type="term" value="F:hydrolase activity"/>
    <property type="evidence" value="ECO:0007669"/>
    <property type="project" value="InterPro"/>
</dbReference>
<dbReference type="EMBL" id="ABCS01000004">
    <property type="protein sequence ID" value="EDM81241.1"/>
    <property type="molecule type" value="Genomic_DNA"/>
</dbReference>
<dbReference type="eggNOG" id="COG2129">
    <property type="taxonomic scope" value="Bacteria"/>
</dbReference>